<dbReference type="GO" id="GO:0006420">
    <property type="term" value="P:arginyl-tRNA aminoacylation"/>
    <property type="evidence" value="ECO:0007669"/>
    <property type="project" value="InterPro"/>
</dbReference>
<dbReference type="EC" id="6.1.1.14" evidence="10"/>
<accession>A0A0R1N015</accession>
<dbReference type="Proteomes" id="UP000051330">
    <property type="component" value="Unassembled WGS sequence"/>
</dbReference>
<evidence type="ECO:0000313" key="12">
    <source>
        <dbReference type="EMBL" id="KRL13113.1"/>
    </source>
</evidence>
<evidence type="ECO:0000256" key="10">
    <source>
        <dbReference type="HAMAP-Rule" id="MF_00255"/>
    </source>
</evidence>
<keyword evidence="13" id="KW-1185">Reference proteome</keyword>
<dbReference type="InterPro" id="IPR015944">
    <property type="entry name" value="Gly-tRNA-synth_bsu"/>
</dbReference>
<proteinExistence type="inferred from homology"/>
<evidence type="ECO:0000256" key="6">
    <source>
        <dbReference type="ARBA" id="ARBA00022840"/>
    </source>
</evidence>
<dbReference type="EMBL" id="AZEC01000005">
    <property type="protein sequence ID" value="KRL13113.1"/>
    <property type="molecule type" value="Genomic_DNA"/>
</dbReference>
<dbReference type="InterPro" id="IPR008909">
    <property type="entry name" value="DALR_anticod-bd"/>
</dbReference>
<keyword evidence="8 10" id="KW-0030">Aminoacyl-tRNA synthetase</keyword>
<dbReference type="GO" id="GO:0004814">
    <property type="term" value="F:arginine-tRNA ligase activity"/>
    <property type="evidence" value="ECO:0007669"/>
    <property type="project" value="InterPro"/>
</dbReference>
<evidence type="ECO:0000256" key="4">
    <source>
        <dbReference type="ARBA" id="ARBA00022598"/>
    </source>
</evidence>
<keyword evidence="5 10" id="KW-0547">Nucleotide-binding</keyword>
<dbReference type="HAMAP" id="MF_00255">
    <property type="entry name" value="Gly_tRNA_synth_beta"/>
    <property type="match status" value="1"/>
</dbReference>
<evidence type="ECO:0000256" key="3">
    <source>
        <dbReference type="ARBA" id="ARBA00022490"/>
    </source>
</evidence>
<gene>
    <name evidence="10" type="primary">glyS</name>
    <name evidence="12" type="ORF">FD09_GL002657</name>
</gene>
<organism evidence="12 13">
    <name type="scientific">Schleiferilactobacillus perolens DSM 12744</name>
    <dbReference type="NCBI Taxonomy" id="1423792"/>
    <lineage>
        <taxon>Bacteria</taxon>
        <taxon>Bacillati</taxon>
        <taxon>Bacillota</taxon>
        <taxon>Bacilli</taxon>
        <taxon>Lactobacillales</taxon>
        <taxon>Lactobacillaceae</taxon>
        <taxon>Schleiferilactobacillus</taxon>
    </lineage>
</organism>
<feature type="domain" description="DALR anticodon binding" evidence="11">
    <location>
        <begin position="585"/>
        <end position="677"/>
    </location>
</feature>
<dbReference type="PRINTS" id="PR01045">
    <property type="entry name" value="TRNASYNTHGB"/>
</dbReference>
<dbReference type="SUPFAM" id="SSF109604">
    <property type="entry name" value="HD-domain/PDEase-like"/>
    <property type="match status" value="1"/>
</dbReference>
<sequence>MTTHNYLLEIGLEDMPAHVVTPSIHQLRDRMAAFLKDNRLAFADIHEYATPRRLALLVSGLADKQTDESTENRGPAMKIAQDKDGQWTKAAQGFARGQGGSVDDLEVRDVKGTPYVFYQKNISGQPAAQVLPKVTEIIEAMTFPTRMHWNSYDFEYIRPLHWFVSLLDDTVIPFKVLDIEAGRTTQGHRFLGEPVALKNATDYETALAKQFVIADEDKRGALIKDQVTQIANDHGWRIVMNRDLFEEVTNLVEYPTAFAGKFDKKYLELPDAVLITSMRDNQRYFYVTDHNGELLPDFVAVRNGNTDHLENVIKGNEKVLVARLEDAVFFYEEDQQHTIADYVEKLKTVMFHDKIGTMYEKMQRVAGIAHYLGERFELSDEELTDLDRAAHIYKFDLVTSMVGEFPELQGTMGEIYAQLQGEKPAVAQAIREHYMPTSADGKLPESKIGSVLAIADKMDTIMTFFGAGMVPSGSNDPYALRRQAYGIIRILQEHRWHFPLLRIQAAIVSQFQKKNQVPQLKLDKIKGLNDFFVDRVKQFFSTKDARHDIVDAVTENQEVDPEDMFAAAQVLTHEAKKDTFKGTIEALTRVSHLARKAKDEEPVVDPALFQNPSEQKLYDAVEKLKVDVPNLSIGDLYQRLQELRPIIDAYFDENMVMDKDPKIQNNRLQQLRQIREIAKLFGNLDGLIVK</sequence>
<dbReference type="NCBIfam" id="TIGR00211">
    <property type="entry name" value="glyS"/>
    <property type="match status" value="1"/>
</dbReference>
<dbReference type="InterPro" id="IPR006194">
    <property type="entry name" value="Gly-tRNA-synth_heterodimer"/>
</dbReference>
<dbReference type="PANTHER" id="PTHR30075">
    <property type="entry name" value="GLYCYL-TRNA SYNTHETASE"/>
    <property type="match status" value="1"/>
</dbReference>
<evidence type="ECO:0000313" key="13">
    <source>
        <dbReference type="Proteomes" id="UP000051330"/>
    </source>
</evidence>
<comment type="catalytic activity">
    <reaction evidence="9 10">
        <text>tRNA(Gly) + glycine + ATP = glycyl-tRNA(Gly) + AMP + diphosphate</text>
        <dbReference type="Rhea" id="RHEA:16013"/>
        <dbReference type="Rhea" id="RHEA-COMP:9664"/>
        <dbReference type="Rhea" id="RHEA-COMP:9683"/>
        <dbReference type="ChEBI" id="CHEBI:30616"/>
        <dbReference type="ChEBI" id="CHEBI:33019"/>
        <dbReference type="ChEBI" id="CHEBI:57305"/>
        <dbReference type="ChEBI" id="CHEBI:78442"/>
        <dbReference type="ChEBI" id="CHEBI:78522"/>
        <dbReference type="ChEBI" id="CHEBI:456215"/>
        <dbReference type="EC" id="6.1.1.14"/>
    </reaction>
</comment>
<dbReference type="Pfam" id="PF05746">
    <property type="entry name" value="DALR_1"/>
    <property type="match status" value="1"/>
</dbReference>
<keyword evidence="7 10" id="KW-0648">Protein biosynthesis</keyword>
<dbReference type="Pfam" id="PF02092">
    <property type="entry name" value="tRNA_synt_2f"/>
    <property type="match status" value="1"/>
</dbReference>
<reference evidence="12 13" key="1">
    <citation type="journal article" date="2015" name="Genome Announc.">
        <title>Expanding the biotechnology potential of lactobacilli through comparative genomics of 213 strains and associated genera.</title>
        <authorList>
            <person name="Sun Z."/>
            <person name="Harris H.M."/>
            <person name="McCann A."/>
            <person name="Guo C."/>
            <person name="Argimon S."/>
            <person name="Zhang W."/>
            <person name="Yang X."/>
            <person name="Jeffery I.B."/>
            <person name="Cooney J.C."/>
            <person name="Kagawa T.F."/>
            <person name="Liu W."/>
            <person name="Song Y."/>
            <person name="Salvetti E."/>
            <person name="Wrobel A."/>
            <person name="Rasinkangas P."/>
            <person name="Parkhill J."/>
            <person name="Rea M.C."/>
            <person name="O'Sullivan O."/>
            <person name="Ritari J."/>
            <person name="Douillard F.P."/>
            <person name="Paul Ross R."/>
            <person name="Yang R."/>
            <person name="Briner A.E."/>
            <person name="Felis G.E."/>
            <person name="de Vos W.M."/>
            <person name="Barrangou R."/>
            <person name="Klaenhammer T.R."/>
            <person name="Caufield P.W."/>
            <person name="Cui Y."/>
            <person name="Zhang H."/>
            <person name="O'Toole P.W."/>
        </authorList>
    </citation>
    <scope>NUCLEOTIDE SEQUENCE [LARGE SCALE GENOMIC DNA]</scope>
    <source>
        <strain evidence="12 13">DSM 12744</strain>
    </source>
</reference>
<evidence type="ECO:0000256" key="9">
    <source>
        <dbReference type="ARBA" id="ARBA00047937"/>
    </source>
</evidence>
<dbReference type="GO" id="GO:0005524">
    <property type="term" value="F:ATP binding"/>
    <property type="evidence" value="ECO:0007669"/>
    <property type="project" value="UniProtKB-UniRule"/>
</dbReference>
<dbReference type="AlphaFoldDB" id="A0A0R1N015"/>
<dbReference type="PANTHER" id="PTHR30075:SF2">
    <property type="entry name" value="GLYCINE--TRNA LIGASE, CHLOROPLASTIC_MITOCHONDRIAL 2"/>
    <property type="match status" value="1"/>
</dbReference>
<dbReference type="GO" id="GO:0006426">
    <property type="term" value="P:glycyl-tRNA aminoacylation"/>
    <property type="evidence" value="ECO:0007669"/>
    <property type="project" value="UniProtKB-UniRule"/>
</dbReference>
<comment type="subcellular location">
    <subcellularLocation>
        <location evidence="1 10">Cytoplasm</location>
    </subcellularLocation>
</comment>
<dbReference type="PROSITE" id="PS50861">
    <property type="entry name" value="AA_TRNA_LIGASE_II_GLYAB"/>
    <property type="match status" value="1"/>
</dbReference>
<evidence type="ECO:0000256" key="1">
    <source>
        <dbReference type="ARBA" id="ARBA00004496"/>
    </source>
</evidence>
<evidence type="ECO:0000259" key="11">
    <source>
        <dbReference type="Pfam" id="PF05746"/>
    </source>
</evidence>
<evidence type="ECO:0000256" key="8">
    <source>
        <dbReference type="ARBA" id="ARBA00023146"/>
    </source>
</evidence>
<comment type="subunit">
    <text evidence="10">Tetramer of two alpha and two beta subunits.</text>
</comment>
<dbReference type="PATRIC" id="fig|1423792.3.peg.2709"/>
<keyword evidence="6 10" id="KW-0067">ATP-binding</keyword>
<dbReference type="GO" id="GO:0004820">
    <property type="term" value="F:glycine-tRNA ligase activity"/>
    <property type="evidence" value="ECO:0007669"/>
    <property type="project" value="UniProtKB-UniRule"/>
</dbReference>
<evidence type="ECO:0000256" key="5">
    <source>
        <dbReference type="ARBA" id="ARBA00022741"/>
    </source>
</evidence>
<dbReference type="GO" id="GO:0005829">
    <property type="term" value="C:cytosol"/>
    <property type="evidence" value="ECO:0007669"/>
    <property type="project" value="TreeGrafter"/>
</dbReference>
<comment type="caution">
    <text evidence="12">The sequence shown here is derived from an EMBL/GenBank/DDBJ whole genome shotgun (WGS) entry which is preliminary data.</text>
</comment>
<evidence type="ECO:0000256" key="2">
    <source>
        <dbReference type="ARBA" id="ARBA00008226"/>
    </source>
</evidence>
<dbReference type="RefSeq" id="WP_057820142.1">
    <property type="nucleotide sequence ID" value="NZ_AZEC01000005.1"/>
</dbReference>
<comment type="similarity">
    <text evidence="2 10">Belongs to the class-II aminoacyl-tRNA synthetase family.</text>
</comment>
<evidence type="ECO:0000256" key="7">
    <source>
        <dbReference type="ARBA" id="ARBA00022917"/>
    </source>
</evidence>
<protein>
    <recommendedName>
        <fullName evidence="10">Glycine--tRNA ligase beta subunit</fullName>
        <ecNumber evidence="10">6.1.1.14</ecNumber>
    </recommendedName>
    <alternativeName>
        <fullName evidence="10">Glycyl-tRNA synthetase beta subunit</fullName>
        <shortName evidence="10">GlyRS</shortName>
    </alternativeName>
</protein>
<dbReference type="STRING" id="1423792.FD09_GL002657"/>
<keyword evidence="3 10" id="KW-0963">Cytoplasm</keyword>
<keyword evidence="4 10" id="KW-0436">Ligase</keyword>
<name>A0A0R1N015_9LACO</name>